<dbReference type="Proteomes" id="UP001050808">
    <property type="component" value="Unassembled WGS sequence"/>
</dbReference>
<dbReference type="Gene3D" id="3.40.50.150">
    <property type="entry name" value="Vaccinia Virus protein VP39"/>
    <property type="match status" value="1"/>
</dbReference>
<accession>A0ABQ3QRL7</accession>
<proteinExistence type="predicted"/>
<gene>
    <name evidence="1" type="ORF">Sviol_43210</name>
</gene>
<keyword evidence="2" id="KW-1185">Reference proteome</keyword>
<dbReference type="EMBL" id="BNDY01000017">
    <property type="protein sequence ID" value="GHI39913.1"/>
    <property type="molecule type" value="Genomic_DNA"/>
</dbReference>
<dbReference type="SUPFAM" id="SSF53335">
    <property type="entry name" value="S-adenosyl-L-methionine-dependent methyltransferases"/>
    <property type="match status" value="1"/>
</dbReference>
<sequence>MSTPNGRHVSPLTCDFKLAEAQCHNFLQYVDDVRATLALALAPLRPGGLLSVMALNRHAAPLTVAVREMDLAAALTALDTDQSRTQMFNSALTLRTAEEIIAHLEDLGCRDVRHHGVRSICDYITDDARKYDPAFYRDLERLELALTDRHPYTHTACALQLLARKHGK</sequence>
<organism evidence="1 2">
    <name type="scientific">Streptomyces violascens</name>
    <dbReference type="NCBI Taxonomy" id="67381"/>
    <lineage>
        <taxon>Bacteria</taxon>
        <taxon>Bacillati</taxon>
        <taxon>Actinomycetota</taxon>
        <taxon>Actinomycetes</taxon>
        <taxon>Kitasatosporales</taxon>
        <taxon>Streptomycetaceae</taxon>
        <taxon>Streptomyces</taxon>
    </lineage>
</organism>
<protein>
    <submittedName>
        <fullName evidence="1">Uncharacterized protein</fullName>
    </submittedName>
</protein>
<name>A0ABQ3QRL7_9ACTN</name>
<dbReference type="RefSeq" id="WP_189971169.1">
    <property type="nucleotide sequence ID" value="NZ_BMUA01000044.1"/>
</dbReference>
<reference evidence="1" key="1">
    <citation type="submission" date="2024-05" db="EMBL/GenBank/DDBJ databases">
        <title>Whole genome shotgun sequence of Streptomyces violascens NBRC 12920.</title>
        <authorList>
            <person name="Komaki H."/>
            <person name="Tamura T."/>
        </authorList>
    </citation>
    <scope>NUCLEOTIDE SEQUENCE</scope>
    <source>
        <strain evidence="1">NBRC 12920</strain>
    </source>
</reference>
<evidence type="ECO:0000313" key="1">
    <source>
        <dbReference type="EMBL" id="GHI39913.1"/>
    </source>
</evidence>
<dbReference type="InterPro" id="IPR029063">
    <property type="entry name" value="SAM-dependent_MTases_sf"/>
</dbReference>
<comment type="caution">
    <text evidence="1">The sequence shown here is derived from an EMBL/GenBank/DDBJ whole genome shotgun (WGS) entry which is preliminary data.</text>
</comment>
<evidence type="ECO:0000313" key="2">
    <source>
        <dbReference type="Proteomes" id="UP001050808"/>
    </source>
</evidence>